<dbReference type="Gene3D" id="3.60.15.10">
    <property type="entry name" value="Ribonuclease Z/Hydroxyacylglutathione hydrolase-like"/>
    <property type="match status" value="1"/>
</dbReference>
<dbReference type="SMART" id="SM00849">
    <property type="entry name" value="Lactamase_B"/>
    <property type="match status" value="1"/>
</dbReference>
<comment type="caution">
    <text evidence="5">The sequence shown here is derived from an EMBL/GenBank/DDBJ whole genome shotgun (WGS) entry which is preliminary data.</text>
</comment>
<organism evidence="5 6">
    <name type="scientific">Brevibacillus panacihumi</name>
    <dbReference type="NCBI Taxonomy" id="497735"/>
    <lineage>
        <taxon>Bacteria</taxon>
        <taxon>Bacillati</taxon>
        <taxon>Bacillota</taxon>
        <taxon>Bacilli</taxon>
        <taxon>Bacillales</taxon>
        <taxon>Paenibacillaceae</taxon>
        <taxon>Brevibacillus</taxon>
    </lineage>
</organism>
<evidence type="ECO:0000313" key="6">
    <source>
        <dbReference type="Proteomes" id="UP000281915"/>
    </source>
</evidence>
<gene>
    <name evidence="5" type="ORF">EDM58_23045</name>
</gene>
<evidence type="ECO:0000259" key="4">
    <source>
        <dbReference type="SMART" id="SM00849"/>
    </source>
</evidence>
<dbReference type="InterPro" id="IPR050855">
    <property type="entry name" value="NDM-1-like"/>
</dbReference>
<dbReference type="InterPro" id="IPR036866">
    <property type="entry name" value="RibonucZ/Hydroxyglut_hydro"/>
</dbReference>
<dbReference type="CDD" id="cd07743">
    <property type="entry name" value="metallo-hydrolase-like_MBL-fold"/>
    <property type="match status" value="1"/>
</dbReference>
<proteinExistence type="predicted"/>
<dbReference type="Pfam" id="PF00753">
    <property type="entry name" value="Lactamase_B"/>
    <property type="match status" value="1"/>
</dbReference>
<comment type="function">
    <text evidence="2">Counteracts the endogenous Pycsar antiviral defense system. Phosphodiesterase that enables metal-dependent hydrolysis of host cyclic nucleotide Pycsar defense signals such as cCMP and cUMP.</text>
</comment>
<name>A0A3M8C517_9BACL</name>
<dbReference type="PANTHER" id="PTHR42951">
    <property type="entry name" value="METALLO-BETA-LACTAMASE DOMAIN-CONTAINING"/>
    <property type="match status" value="1"/>
</dbReference>
<accession>A0A3M8C517</accession>
<evidence type="ECO:0000256" key="3">
    <source>
        <dbReference type="ARBA" id="ARBA00048505"/>
    </source>
</evidence>
<evidence type="ECO:0000256" key="1">
    <source>
        <dbReference type="ARBA" id="ARBA00034221"/>
    </source>
</evidence>
<comment type="catalytic activity">
    <reaction evidence="3">
        <text>3',5'-cyclic UMP + H2O = UMP + H(+)</text>
        <dbReference type="Rhea" id="RHEA:70575"/>
        <dbReference type="ChEBI" id="CHEBI:15377"/>
        <dbReference type="ChEBI" id="CHEBI:15378"/>
        <dbReference type="ChEBI" id="CHEBI:57865"/>
        <dbReference type="ChEBI" id="CHEBI:184387"/>
    </reaction>
    <physiologicalReaction direction="left-to-right" evidence="3">
        <dbReference type="Rhea" id="RHEA:70576"/>
    </physiologicalReaction>
</comment>
<dbReference type="PANTHER" id="PTHR42951:SF14">
    <property type="entry name" value="METALLO-BETA-LACTAMASE SUPERFAMILY PROTEIN"/>
    <property type="match status" value="1"/>
</dbReference>
<dbReference type="SUPFAM" id="SSF56281">
    <property type="entry name" value="Metallo-hydrolase/oxidoreductase"/>
    <property type="match status" value="1"/>
</dbReference>
<dbReference type="AlphaFoldDB" id="A0A3M8C517"/>
<comment type="catalytic activity">
    <reaction evidence="1">
        <text>3',5'-cyclic CMP + H2O = CMP + H(+)</text>
        <dbReference type="Rhea" id="RHEA:72675"/>
        <dbReference type="ChEBI" id="CHEBI:15377"/>
        <dbReference type="ChEBI" id="CHEBI:15378"/>
        <dbReference type="ChEBI" id="CHEBI:58003"/>
        <dbReference type="ChEBI" id="CHEBI:60377"/>
    </reaction>
    <physiologicalReaction direction="left-to-right" evidence="1">
        <dbReference type="Rhea" id="RHEA:72676"/>
    </physiologicalReaction>
</comment>
<dbReference type="EMBL" id="RHHT01000068">
    <property type="protein sequence ID" value="RNB70766.1"/>
    <property type="molecule type" value="Genomic_DNA"/>
</dbReference>
<evidence type="ECO:0000256" key="2">
    <source>
        <dbReference type="ARBA" id="ARBA00034301"/>
    </source>
</evidence>
<feature type="domain" description="Metallo-beta-lactamase" evidence="4">
    <location>
        <begin position="12"/>
        <end position="203"/>
    </location>
</feature>
<dbReference type="GO" id="GO:0016787">
    <property type="term" value="F:hydrolase activity"/>
    <property type="evidence" value="ECO:0007669"/>
    <property type="project" value="UniProtKB-KW"/>
</dbReference>
<evidence type="ECO:0000313" key="5">
    <source>
        <dbReference type="EMBL" id="RNB70766.1"/>
    </source>
</evidence>
<keyword evidence="5" id="KW-0378">Hydrolase</keyword>
<sequence length="308" mass="34387">MVRDRVGYFPGHVNIGLVLGKSGAILIDSGLDTQTAKKIKKGLETIAQPLYAILQTHAHADHFGGNAYLLSCWPEAKVYAPPLEEAVIRYPILEPIYLSMGAEPLDVLRNKFLLAPASRVDHLLPIEGEVEIDGVGMTILSLPGHSWQQVGVVCDEICFAADSYLGESVLEKHKLPFLVDVHETMLSLAKLEQTRYAGYLPGHGPYTTSAQEIQDVLRKNKEWHGRICSVLEGILTEERTLEDALAALCEHLEIRIENASNYVLLRTALMGYLVGLFREERVTYRIAENRWLWGKKDLLQTDAEGDDK</sequence>
<reference evidence="5 6" key="1">
    <citation type="submission" date="2018-10" db="EMBL/GenBank/DDBJ databases">
        <title>Phylogenomics of Brevibacillus.</title>
        <authorList>
            <person name="Dunlap C."/>
        </authorList>
    </citation>
    <scope>NUCLEOTIDE SEQUENCE [LARGE SCALE GENOMIC DNA]</scope>
    <source>
        <strain evidence="5 6">JCM 15085</strain>
    </source>
</reference>
<protein>
    <submittedName>
        <fullName evidence="5">MBL fold metallo-hydrolase</fullName>
    </submittedName>
</protein>
<dbReference type="InterPro" id="IPR001279">
    <property type="entry name" value="Metallo-B-lactamas"/>
</dbReference>
<dbReference type="Proteomes" id="UP000281915">
    <property type="component" value="Unassembled WGS sequence"/>
</dbReference>